<dbReference type="Gene3D" id="3.40.50.150">
    <property type="entry name" value="Vaccinia Virus protein VP39"/>
    <property type="match status" value="1"/>
</dbReference>
<evidence type="ECO:0000256" key="1">
    <source>
        <dbReference type="ARBA" id="ARBA00006594"/>
    </source>
</evidence>
<dbReference type="Proteomes" id="UP000283975">
    <property type="component" value="Unassembled WGS sequence"/>
</dbReference>
<dbReference type="EC" id="2.1.1.-" evidence="5"/>
<dbReference type="InterPro" id="IPR002052">
    <property type="entry name" value="DNA_methylase_N6_adenine_CS"/>
</dbReference>
<comment type="similarity">
    <text evidence="1 5">Belongs to the N(4)/N(6)-methyltransferase family.</text>
</comment>
<keyword evidence="2 7" id="KW-0489">Methyltransferase</keyword>
<dbReference type="InterPro" id="IPR029063">
    <property type="entry name" value="SAM-dependent_MTases_sf"/>
</dbReference>
<dbReference type="GO" id="GO:0003677">
    <property type="term" value="F:DNA binding"/>
    <property type="evidence" value="ECO:0007669"/>
    <property type="project" value="InterPro"/>
</dbReference>
<dbReference type="PRINTS" id="PR00508">
    <property type="entry name" value="S21N4MTFRASE"/>
</dbReference>
<proteinExistence type="inferred from homology"/>
<feature type="domain" description="DNA methylase N-4/N-6" evidence="6">
    <location>
        <begin position="135"/>
        <end position="206"/>
    </location>
</feature>
<dbReference type="GO" id="GO:0008170">
    <property type="term" value="F:N-methyltransferase activity"/>
    <property type="evidence" value="ECO:0007669"/>
    <property type="project" value="InterPro"/>
</dbReference>
<dbReference type="Pfam" id="PF01555">
    <property type="entry name" value="N6_N4_Mtase"/>
    <property type="match status" value="1"/>
</dbReference>
<keyword evidence="4" id="KW-0680">Restriction system</keyword>
<evidence type="ECO:0000256" key="4">
    <source>
        <dbReference type="ARBA" id="ARBA00022747"/>
    </source>
</evidence>
<evidence type="ECO:0000256" key="5">
    <source>
        <dbReference type="RuleBase" id="RU362026"/>
    </source>
</evidence>
<evidence type="ECO:0000256" key="3">
    <source>
        <dbReference type="ARBA" id="ARBA00022679"/>
    </source>
</evidence>
<comment type="caution">
    <text evidence="7">The sequence shown here is derived from an EMBL/GenBank/DDBJ whole genome shotgun (WGS) entry which is preliminary data.</text>
</comment>
<dbReference type="SUPFAM" id="SSF53335">
    <property type="entry name" value="S-adenosyl-L-methionine-dependent methyltransferases"/>
    <property type="match status" value="1"/>
</dbReference>
<dbReference type="GO" id="GO:0032259">
    <property type="term" value="P:methylation"/>
    <property type="evidence" value="ECO:0007669"/>
    <property type="project" value="UniProtKB-KW"/>
</dbReference>
<evidence type="ECO:0000259" key="6">
    <source>
        <dbReference type="Pfam" id="PF01555"/>
    </source>
</evidence>
<dbReference type="EMBL" id="QSHZ01000129">
    <property type="protein sequence ID" value="RHC43067.1"/>
    <property type="molecule type" value="Genomic_DNA"/>
</dbReference>
<keyword evidence="3 7" id="KW-0808">Transferase</keyword>
<evidence type="ECO:0000313" key="8">
    <source>
        <dbReference type="Proteomes" id="UP000283975"/>
    </source>
</evidence>
<dbReference type="InterPro" id="IPR001091">
    <property type="entry name" value="RM_Methyltransferase"/>
</dbReference>
<protein>
    <recommendedName>
        <fullName evidence="5">Methyltransferase</fullName>
        <ecNumber evidence="5">2.1.1.-</ecNumber>
    </recommendedName>
</protein>
<reference evidence="7 8" key="1">
    <citation type="submission" date="2018-08" db="EMBL/GenBank/DDBJ databases">
        <title>A genome reference for cultivated species of the human gut microbiota.</title>
        <authorList>
            <person name="Zou Y."/>
            <person name="Xue W."/>
            <person name="Luo G."/>
        </authorList>
    </citation>
    <scope>NUCLEOTIDE SEQUENCE [LARGE SCALE GENOMIC DNA]</scope>
    <source>
        <strain evidence="7 8">AM35-14</strain>
    </source>
</reference>
<organism evidence="7 8">
    <name type="scientific">Enterocloster bolteae</name>
    <dbReference type="NCBI Taxonomy" id="208479"/>
    <lineage>
        <taxon>Bacteria</taxon>
        <taxon>Bacillati</taxon>
        <taxon>Bacillota</taxon>
        <taxon>Clostridia</taxon>
        <taxon>Lachnospirales</taxon>
        <taxon>Lachnospiraceae</taxon>
        <taxon>Enterocloster</taxon>
    </lineage>
</organism>
<dbReference type="InterPro" id="IPR002941">
    <property type="entry name" value="DNA_methylase_N4/N6"/>
</dbReference>
<dbReference type="RefSeq" id="WP_002565379.1">
    <property type="nucleotide sequence ID" value="NZ_JAUUNS010000250.1"/>
</dbReference>
<dbReference type="GO" id="GO:0009307">
    <property type="term" value="P:DNA restriction-modification system"/>
    <property type="evidence" value="ECO:0007669"/>
    <property type="project" value="UniProtKB-KW"/>
</dbReference>
<evidence type="ECO:0000256" key="2">
    <source>
        <dbReference type="ARBA" id="ARBA00022603"/>
    </source>
</evidence>
<gene>
    <name evidence="7" type="ORF">DW839_33640</name>
</gene>
<accession>A0A414AAD3</accession>
<dbReference type="PROSITE" id="PS00092">
    <property type="entry name" value="N6_MTASE"/>
    <property type="match status" value="1"/>
</dbReference>
<dbReference type="AlphaFoldDB" id="A0A414AAD3"/>
<evidence type="ECO:0000313" key="7">
    <source>
        <dbReference type="EMBL" id="RHC43067.1"/>
    </source>
</evidence>
<sequence>MSEHGFFNMDCMVGMGQYPDKYFGLAIVDPPYGIGESGEKNHTRSNLIKAKDYKSYTGNDKEPPSKEYFHELFRVSKNQIIFGANHFISRIPYDSHCWIVWDKDNGANDFADCELAWTSFKTAVRKYRYRWHGMMQEHMDNKEYRIHPNQKPVALYEWLLDKYAKAGDTILDTHVGSASSLVACRNRGYEYVGFEINRYYFDLANKRLKEAEAQWNIFDYPEAIPESMKN</sequence>
<name>A0A414AAD3_9FIRM</name>